<feature type="region of interest" description="Disordered" evidence="1">
    <location>
        <begin position="106"/>
        <end position="135"/>
    </location>
</feature>
<protein>
    <submittedName>
        <fullName evidence="2">Uncharacterized protein</fullName>
    </submittedName>
</protein>
<evidence type="ECO:0000313" key="3">
    <source>
        <dbReference type="Proteomes" id="UP000828390"/>
    </source>
</evidence>
<dbReference type="AlphaFoldDB" id="A0A9D4GNC8"/>
<name>A0A9D4GNC8_DREPO</name>
<comment type="caution">
    <text evidence="2">The sequence shown here is derived from an EMBL/GenBank/DDBJ whole genome shotgun (WGS) entry which is preliminary data.</text>
</comment>
<keyword evidence="3" id="KW-1185">Reference proteome</keyword>
<dbReference type="EMBL" id="JAIWYP010000005">
    <property type="protein sequence ID" value="KAH3818561.1"/>
    <property type="molecule type" value="Genomic_DNA"/>
</dbReference>
<proteinExistence type="predicted"/>
<evidence type="ECO:0000256" key="1">
    <source>
        <dbReference type="SAM" id="MobiDB-lite"/>
    </source>
</evidence>
<gene>
    <name evidence="2" type="ORF">DPMN_120282</name>
</gene>
<reference evidence="2" key="2">
    <citation type="submission" date="2020-11" db="EMBL/GenBank/DDBJ databases">
        <authorList>
            <person name="McCartney M.A."/>
            <person name="Auch B."/>
            <person name="Kono T."/>
            <person name="Mallez S."/>
            <person name="Becker A."/>
            <person name="Gohl D.M."/>
            <person name="Silverstein K.A.T."/>
            <person name="Koren S."/>
            <person name="Bechman K.B."/>
            <person name="Herman A."/>
            <person name="Abrahante J.E."/>
            <person name="Garbe J."/>
        </authorList>
    </citation>
    <scope>NUCLEOTIDE SEQUENCE</scope>
    <source>
        <strain evidence="2">Duluth1</strain>
        <tissue evidence="2">Whole animal</tissue>
    </source>
</reference>
<reference evidence="2" key="1">
    <citation type="journal article" date="2019" name="bioRxiv">
        <title>The Genome of the Zebra Mussel, Dreissena polymorpha: A Resource for Invasive Species Research.</title>
        <authorList>
            <person name="McCartney M.A."/>
            <person name="Auch B."/>
            <person name="Kono T."/>
            <person name="Mallez S."/>
            <person name="Zhang Y."/>
            <person name="Obille A."/>
            <person name="Becker A."/>
            <person name="Abrahante J.E."/>
            <person name="Garbe J."/>
            <person name="Badalamenti J.P."/>
            <person name="Herman A."/>
            <person name="Mangelson H."/>
            <person name="Liachko I."/>
            <person name="Sullivan S."/>
            <person name="Sone E.D."/>
            <person name="Koren S."/>
            <person name="Silverstein K.A.T."/>
            <person name="Beckman K.B."/>
            <person name="Gohl D.M."/>
        </authorList>
    </citation>
    <scope>NUCLEOTIDE SEQUENCE</scope>
    <source>
        <strain evidence="2">Duluth1</strain>
        <tissue evidence="2">Whole animal</tissue>
    </source>
</reference>
<feature type="compositionally biased region" description="Low complexity" evidence="1">
    <location>
        <begin position="107"/>
        <end position="123"/>
    </location>
</feature>
<sequence length="464" mass="51091">MSIDLFPTTRALHVSKPDQVNLSNPMPQFGLSRKMLQRTPENSAIAGQSSYYQSSSLSDKRLRALFHSPMLPKSNTHASLWTVPNFFQMSRHRAIINPNLNVRKRQPLTSISTTTQSTTTTTPLPSPNKTESPSDDQMLKFLNILNERRPVIASERDTQLIKFYLSELSKIKAVEPSMGNAFVLDMQIDYIGNITEIPIQREVLKIYIKDMVEKSGFLSGVQSSPEDIDALTSLIDSIGNITQRLSNISVQHTHNNNNTFHPLGSENVGHAAIPVSILEDVRNAASQNALHTPTFETGNLNQHGLLPGKPLEQTFGLNAFERTFATNRPLAATSVSVFDPDASRQRLEGVFSNVNAVLENAQHDVTGDVIFGTHTEAAITGQRPVSSGLTRLTVIGEVPSTEAISITPPTSSIAFQEEVLGGNGAYWTHLRTGLTDILCSLCKQQRREACIKRYCYLVNGVING</sequence>
<dbReference type="Proteomes" id="UP000828390">
    <property type="component" value="Unassembled WGS sequence"/>
</dbReference>
<accession>A0A9D4GNC8</accession>
<organism evidence="2 3">
    <name type="scientific">Dreissena polymorpha</name>
    <name type="common">Zebra mussel</name>
    <name type="synonym">Mytilus polymorpha</name>
    <dbReference type="NCBI Taxonomy" id="45954"/>
    <lineage>
        <taxon>Eukaryota</taxon>
        <taxon>Metazoa</taxon>
        <taxon>Spiralia</taxon>
        <taxon>Lophotrochozoa</taxon>
        <taxon>Mollusca</taxon>
        <taxon>Bivalvia</taxon>
        <taxon>Autobranchia</taxon>
        <taxon>Heteroconchia</taxon>
        <taxon>Euheterodonta</taxon>
        <taxon>Imparidentia</taxon>
        <taxon>Neoheterodontei</taxon>
        <taxon>Myida</taxon>
        <taxon>Dreissenoidea</taxon>
        <taxon>Dreissenidae</taxon>
        <taxon>Dreissena</taxon>
    </lineage>
</organism>
<evidence type="ECO:0000313" key="2">
    <source>
        <dbReference type="EMBL" id="KAH3818561.1"/>
    </source>
</evidence>